<evidence type="ECO:0000313" key="2">
    <source>
        <dbReference type="Proteomes" id="UP001321475"/>
    </source>
</evidence>
<proteinExistence type="predicted"/>
<evidence type="ECO:0000313" key="1">
    <source>
        <dbReference type="EMBL" id="BDZ41160.1"/>
    </source>
</evidence>
<evidence type="ECO:0008006" key="3">
    <source>
        <dbReference type="Google" id="ProtNLM"/>
    </source>
</evidence>
<sequence>MRRTTIPPSLLDLAERQAGLVSAAQCAAHGLGPGPTRTLVARREWSRPTRGVYDTCPVGERTPGRGRLVAAWTALLAYGPRSVAVGACALALHGVNGLPPRISPEAAVAGADNRVDRDGLRCRDFTTPAPAGKGDPQATALSGGRRVVPLELALAQAVPELPRANALAVLDDVLHRGRLTTGGLATVHDLARGRRGVARAHELFALADARAESPLESFARLDCIDAGVAPDVLQLPVIDRRGHVSARGDMAWRQTRDRWLVAEIDGRDVHGAPDAVYADRARQNALVSTGQIDVLRFTARDLGQIGSTVRRALNRG</sequence>
<accession>A0ABM8FZF7</accession>
<dbReference type="EMBL" id="AP027729">
    <property type="protein sequence ID" value="BDZ41160.1"/>
    <property type="molecule type" value="Genomic_DNA"/>
</dbReference>
<protein>
    <recommendedName>
        <fullName evidence="3">DUF559 domain-containing protein</fullName>
    </recommendedName>
</protein>
<gene>
    <name evidence="1" type="ORF">GCM10025865_04590</name>
</gene>
<dbReference type="Proteomes" id="UP001321475">
    <property type="component" value="Chromosome"/>
</dbReference>
<organism evidence="1 2">
    <name type="scientific">Paraoerskovia sediminicola</name>
    <dbReference type="NCBI Taxonomy" id="1138587"/>
    <lineage>
        <taxon>Bacteria</taxon>
        <taxon>Bacillati</taxon>
        <taxon>Actinomycetota</taxon>
        <taxon>Actinomycetes</taxon>
        <taxon>Micrococcales</taxon>
        <taxon>Cellulomonadaceae</taxon>
        <taxon>Paraoerskovia</taxon>
    </lineage>
</organism>
<name>A0ABM8FZF7_9CELL</name>
<reference evidence="2" key="1">
    <citation type="journal article" date="2019" name="Int. J. Syst. Evol. Microbiol.">
        <title>The Global Catalogue of Microorganisms (GCM) 10K type strain sequencing project: providing services to taxonomists for standard genome sequencing and annotation.</title>
        <authorList>
            <consortium name="The Broad Institute Genomics Platform"/>
            <consortium name="The Broad Institute Genome Sequencing Center for Infectious Disease"/>
            <person name="Wu L."/>
            <person name="Ma J."/>
        </authorList>
    </citation>
    <scope>NUCLEOTIDE SEQUENCE [LARGE SCALE GENOMIC DNA]</scope>
    <source>
        <strain evidence="2">NBRC 108565</strain>
    </source>
</reference>
<dbReference type="RefSeq" id="WP_286218386.1">
    <property type="nucleotide sequence ID" value="NZ_AP027729.1"/>
</dbReference>
<keyword evidence="2" id="KW-1185">Reference proteome</keyword>